<dbReference type="EMBL" id="FOQD01000011">
    <property type="protein sequence ID" value="SFI63592.1"/>
    <property type="molecule type" value="Genomic_DNA"/>
</dbReference>
<dbReference type="OrthoDB" id="211205at2"/>
<dbReference type="AlphaFoldDB" id="A0A1I3JTL2"/>
<gene>
    <name evidence="2" type="ORF">SAMN05421753_1119</name>
</gene>
<evidence type="ECO:0000313" key="2">
    <source>
        <dbReference type="EMBL" id="SFI63592.1"/>
    </source>
</evidence>
<keyword evidence="3" id="KW-1185">Reference proteome</keyword>
<reference evidence="3" key="1">
    <citation type="submission" date="2016-10" db="EMBL/GenBank/DDBJ databases">
        <authorList>
            <person name="Varghese N."/>
            <person name="Submissions S."/>
        </authorList>
    </citation>
    <scope>NUCLEOTIDE SEQUENCE [LARGE SCALE GENOMIC DNA]</scope>
    <source>
        <strain evidence="3">DSM 26348</strain>
    </source>
</reference>
<feature type="signal peptide" evidence="1">
    <location>
        <begin position="1"/>
        <end position="23"/>
    </location>
</feature>
<evidence type="ECO:0008006" key="4">
    <source>
        <dbReference type="Google" id="ProtNLM"/>
    </source>
</evidence>
<keyword evidence="1" id="KW-0732">Signal</keyword>
<sequence length="561" mass="60787">MLRTTLASLALTLACLAGTVATAQDSPLQYFTQDVDVIIRLREPDQTAEKLIKVADKIQPGIGEGIKAQQTQGLGQLISNPELTGVDQSRDWYVGVYAEGTEEPVVVFAIPAVKAEDMVSALGDDITSEVHQTWVLYTEADAIPQAKESATAITLLGKDAQARLADGDLTVYVNAKHLVDVYSEQIELAQDKVLDALNNLRFMPEQGGVNLESIVGLYGTMAESFFRGVEDAQAVSVNVSLSDAEIAVDKFVEFAPDSKSAEFLTQNQQSDMALLSKLPSNWPMYYAFSGSTSELTRFGIKTSLSMFKEGDEQKQLEEEMTKQLDGITYGPLVSAIDVVESSSGALRGASIFTASPVDKVREFARMSVEKLGTIETEQFVQTSTLQKDAETFGPYKADLTIIKQDYKEDGDPTGIAEKMQHVMFGTEGMQNRMLYLNDQYINTIGGGPQLMKDIVAGLDSKKANSAEKPRSGLMKQANIIALIDLPGFTGRALKAASHVEGFRVPINAQMIDNLGLRTSYMGFAMGSEGNTLKVQTRVPIDQITGLTKLGVLIAGAMQAPL</sequence>
<proteinExistence type="predicted"/>
<evidence type="ECO:0000313" key="3">
    <source>
        <dbReference type="Proteomes" id="UP000199518"/>
    </source>
</evidence>
<protein>
    <recommendedName>
        <fullName evidence="4">DUF3352 domain-containing protein</fullName>
    </recommendedName>
</protein>
<accession>A0A1I3JTL2</accession>
<organism evidence="2 3">
    <name type="scientific">Planctomicrobium piriforme</name>
    <dbReference type="NCBI Taxonomy" id="1576369"/>
    <lineage>
        <taxon>Bacteria</taxon>
        <taxon>Pseudomonadati</taxon>
        <taxon>Planctomycetota</taxon>
        <taxon>Planctomycetia</taxon>
        <taxon>Planctomycetales</taxon>
        <taxon>Planctomycetaceae</taxon>
        <taxon>Planctomicrobium</taxon>
    </lineage>
</organism>
<dbReference type="RefSeq" id="WP_139228479.1">
    <property type="nucleotide sequence ID" value="NZ_FOQD01000011.1"/>
</dbReference>
<dbReference type="PROSITE" id="PS51257">
    <property type="entry name" value="PROKAR_LIPOPROTEIN"/>
    <property type="match status" value="1"/>
</dbReference>
<dbReference type="Proteomes" id="UP000199518">
    <property type="component" value="Unassembled WGS sequence"/>
</dbReference>
<evidence type="ECO:0000256" key="1">
    <source>
        <dbReference type="SAM" id="SignalP"/>
    </source>
</evidence>
<name>A0A1I3JTL2_9PLAN</name>
<feature type="chain" id="PRO_5011532588" description="DUF3352 domain-containing protein" evidence="1">
    <location>
        <begin position="24"/>
        <end position="561"/>
    </location>
</feature>